<dbReference type="InterPro" id="IPR052703">
    <property type="entry name" value="Aromatic_CoA_ox/epox"/>
</dbReference>
<name>A0A1I5UHD2_9GAMM</name>
<dbReference type="OrthoDB" id="9789947at2"/>
<dbReference type="PANTHER" id="PTHR30458">
    <property type="entry name" value="PHENYLACETIC ACID DEGRADATION PROTEIN PAA"/>
    <property type="match status" value="1"/>
</dbReference>
<dbReference type="STRING" id="1121869.SAMN03084138_03585"/>
<dbReference type="Pfam" id="PF05138">
    <property type="entry name" value="PaaA_PaaC"/>
    <property type="match status" value="1"/>
</dbReference>
<reference evidence="1 2" key="1">
    <citation type="submission" date="2016-10" db="EMBL/GenBank/DDBJ databases">
        <authorList>
            <person name="de Groot N.N."/>
        </authorList>
    </citation>
    <scope>NUCLEOTIDE SEQUENCE [LARGE SCALE GENOMIC DNA]</scope>
    <source>
        <strain evidence="1 2">DSM 15893</strain>
    </source>
</reference>
<dbReference type="NCBIfam" id="TIGR02158">
    <property type="entry name" value="PA_CoA_Oxy3"/>
    <property type="match status" value="1"/>
</dbReference>
<dbReference type="PIRSF" id="PIRSF037834">
    <property type="entry name" value="PA_CoA_Oase3"/>
    <property type="match status" value="1"/>
</dbReference>
<dbReference type="GO" id="GO:0010124">
    <property type="term" value="P:phenylacetate catabolic process"/>
    <property type="evidence" value="ECO:0007669"/>
    <property type="project" value="InterPro"/>
</dbReference>
<proteinExistence type="predicted"/>
<dbReference type="Gene3D" id="1.20.1260.10">
    <property type="match status" value="1"/>
</dbReference>
<dbReference type="SUPFAM" id="SSF47240">
    <property type="entry name" value="Ferritin-like"/>
    <property type="match status" value="1"/>
</dbReference>
<dbReference type="RefSeq" id="WP_074928011.1">
    <property type="nucleotide sequence ID" value="NZ_FOWR01000031.1"/>
</dbReference>
<dbReference type="Proteomes" id="UP000182692">
    <property type="component" value="Unassembled WGS sequence"/>
</dbReference>
<dbReference type="GO" id="GO:0005829">
    <property type="term" value="C:cytosol"/>
    <property type="evidence" value="ECO:0007669"/>
    <property type="project" value="TreeGrafter"/>
</dbReference>
<gene>
    <name evidence="1" type="ORF">SAMN03084138_03585</name>
</gene>
<dbReference type="InterPro" id="IPR007814">
    <property type="entry name" value="PaaA_PaaC"/>
</dbReference>
<dbReference type="PANTHER" id="PTHR30458:SF0">
    <property type="entry name" value="1,2-PHENYLACETYL-COA EPOXIDASE, SUBUNIT C"/>
    <property type="match status" value="1"/>
</dbReference>
<dbReference type="AlphaFoldDB" id="A0A1I5UHD2"/>
<dbReference type="GeneID" id="35874135"/>
<dbReference type="InterPro" id="IPR009078">
    <property type="entry name" value="Ferritin-like_SF"/>
</dbReference>
<evidence type="ECO:0000313" key="1">
    <source>
        <dbReference type="EMBL" id="SFP94026.1"/>
    </source>
</evidence>
<organism evidence="1 2">
    <name type="scientific">Enterovibrio norvegicus DSM 15893</name>
    <dbReference type="NCBI Taxonomy" id="1121869"/>
    <lineage>
        <taxon>Bacteria</taxon>
        <taxon>Pseudomonadati</taxon>
        <taxon>Pseudomonadota</taxon>
        <taxon>Gammaproteobacteria</taxon>
        <taxon>Vibrionales</taxon>
        <taxon>Vibrionaceae</taxon>
        <taxon>Enterovibrio</taxon>
    </lineage>
</organism>
<dbReference type="InterPro" id="IPR012347">
    <property type="entry name" value="Ferritin-like"/>
</dbReference>
<dbReference type="EMBL" id="FOWR01000031">
    <property type="protein sequence ID" value="SFP94026.1"/>
    <property type="molecule type" value="Genomic_DNA"/>
</dbReference>
<evidence type="ECO:0000313" key="2">
    <source>
        <dbReference type="Proteomes" id="UP000182692"/>
    </source>
</evidence>
<protein>
    <submittedName>
        <fullName evidence="1">Ring-1,2-phenylacetyl-CoA epoxidase subunit PaaC</fullName>
    </submittedName>
</protein>
<dbReference type="InterPro" id="IPR011882">
    <property type="entry name" value="PaaC"/>
</dbReference>
<sequence>MMEQQKELLRYVLSLGDDALTLGHRLSEWASHGPFLEEDIALGNVALDYLGRARMFYGYASELTNGEKSEDDFAFLRDERQYTNHLINELPRGDFAFTMARQLIVDIYQSLVLVQLVDSRIPMLSAIAQKSIKETRYHLMRSQDWVVKLGDGTEESHQRMQDAFNDIWGYIPELFEPDDGEKQLINAEIAVNTPNLKNLFHSKLAHVLEQATLTVPADEWAVRGGRAGYHTEHLSHLLCVMQSVHRAYPGCEW</sequence>
<accession>A0A1I5UHD2</accession>